<evidence type="ECO:0000313" key="18">
    <source>
        <dbReference type="EMBL" id="MEO3691933.1"/>
    </source>
</evidence>
<evidence type="ECO:0000256" key="4">
    <source>
        <dbReference type="ARBA" id="ARBA00022553"/>
    </source>
</evidence>
<dbReference type="InterPro" id="IPR003661">
    <property type="entry name" value="HisK_dim/P_dom"/>
</dbReference>
<dbReference type="SMART" id="SM00388">
    <property type="entry name" value="HisKA"/>
    <property type="match status" value="1"/>
</dbReference>
<keyword evidence="8" id="KW-0418">Kinase</keyword>
<evidence type="ECO:0000256" key="11">
    <source>
        <dbReference type="ARBA" id="ARBA00023012"/>
    </source>
</evidence>
<evidence type="ECO:0000259" key="15">
    <source>
        <dbReference type="PROSITE" id="PS50112"/>
    </source>
</evidence>
<keyword evidence="11" id="KW-0902">Two-component regulatory system</keyword>
<accession>A0ABV0G2H3</accession>
<dbReference type="SMART" id="SM00091">
    <property type="entry name" value="PAS"/>
    <property type="match status" value="3"/>
</dbReference>
<dbReference type="PROSITE" id="PS50113">
    <property type="entry name" value="PAC"/>
    <property type="match status" value="2"/>
</dbReference>
<dbReference type="InterPro" id="IPR004358">
    <property type="entry name" value="Sig_transdc_His_kin-like_C"/>
</dbReference>
<keyword evidence="7" id="KW-0547">Nucleotide-binding</keyword>
<dbReference type="Pfam" id="PF13188">
    <property type="entry name" value="PAS_8"/>
    <property type="match status" value="1"/>
</dbReference>
<dbReference type="PANTHER" id="PTHR42878:SF7">
    <property type="entry name" value="SENSOR HISTIDINE KINASE GLRK"/>
    <property type="match status" value="1"/>
</dbReference>
<comment type="catalytic activity">
    <reaction evidence="1">
        <text>ATP + protein L-histidine = ADP + protein N-phospho-L-histidine.</text>
        <dbReference type="EC" id="2.7.13.3"/>
    </reaction>
</comment>
<dbReference type="SMART" id="SM01079">
    <property type="entry name" value="CHASE"/>
    <property type="match status" value="1"/>
</dbReference>
<dbReference type="PRINTS" id="PR00344">
    <property type="entry name" value="BCTRLSENSOR"/>
</dbReference>
<dbReference type="PROSITE" id="PS50839">
    <property type="entry name" value="CHASE"/>
    <property type="match status" value="1"/>
</dbReference>
<dbReference type="SUPFAM" id="SSF55874">
    <property type="entry name" value="ATPase domain of HSP90 chaperone/DNA topoisomerase II/histidine kinase"/>
    <property type="match status" value="1"/>
</dbReference>
<feature type="domain" description="PAS" evidence="15">
    <location>
        <begin position="586"/>
        <end position="640"/>
    </location>
</feature>
<dbReference type="PROSITE" id="PS50109">
    <property type="entry name" value="HIS_KIN"/>
    <property type="match status" value="1"/>
</dbReference>
<dbReference type="InterPro" id="IPR001610">
    <property type="entry name" value="PAC"/>
</dbReference>
<dbReference type="Pfam" id="PF13426">
    <property type="entry name" value="PAS_9"/>
    <property type="match status" value="1"/>
</dbReference>
<evidence type="ECO:0000256" key="7">
    <source>
        <dbReference type="ARBA" id="ARBA00022741"/>
    </source>
</evidence>
<keyword evidence="9" id="KW-0067">ATP-binding</keyword>
<feature type="transmembrane region" description="Helical" evidence="13">
    <location>
        <begin position="12"/>
        <end position="31"/>
    </location>
</feature>
<dbReference type="InterPro" id="IPR006189">
    <property type="entry name" value="CHASE_dom"/>
</dbReference>
<dbReference type="CDD" id="cd00075">
    <property type="entry name" value="HATPase"/>
    <property type="match status" value="1"/>
</dbReference>
<dbReference type="SMART" id="SM00086">
    <property type="entry name" value="PAC"/>
    <property type="match status" value="2"/>
</dbReference>
<feature type="transmembrane region" description="Helical" evidence="13">
    <location>
        <begin position="43"/>
        <end position="60"/>
    </location>
</feature>
<feature type="domain" description="CHASE" evidence="17">
    <location>
        <begin position="145"/>
        <end position="324"/>
    </location>
</feature>
<sequence>MNRRTGSRWVRAGLLPVFGIGTYGLVAYSLLHLVPEPDWYWDVWRDLAVLVLPPVLWLIWRLRHGMHETMGLTAAEGARSARAPVMALLGGLALTVVLVARMEASQQALAQAHFDNEVARAKTELRDRMERPLSALLGLRALYAANAQFKRLEFVRYVSASDISNRFPAALGFGFIEPVRRGALDAFLARERADDAPDFTLHAPGEAGEWLYVIKYIEPMSANRPAWGLNLGFEAARREAIEAAIESGEARLSGVVPLVQGGEARSGMLLMLPVHDADAMLDTAEHRRNATAGLVYAPLLLRRMFDGLDSMRSGELDFDVLDVTAAGQPVSLRQANGDSAPTLATYQHGASGTARAYRQVQRVAFAGRQFDYYFWSTEAFAKSVALGWQPIRLGLLGSVISGFLAVMLWLMATSQVRAQKLAERMTVDLLEATAKVQATQQERERLITSLNEHCIVSVTDVEGRIIEANLAFEQISGYRREELIGQNHRIVNSGLHPPEFWHGFWDTICAGQPWHGEVCNRRKDGSYYWVKTTVVPFFDSGGRVDRYVSIRTDVTDEHLLRAELQGKHERFSLALEGGTDGLWDWLDTHSQAMWWSPQFYRLLGHEPDAIEASIAEFDAMQHPGDRARTQAALAAALRDDAPYDVEFRLCTRAGDYRWFRSRAKVFRDAAGLHRRMAGSLQDIHDLKSAEADLSLRNAQMAAVFAITPDAYVSIDDTGHVQFVSPAFERLTGLGAEAATRLDLEALLMRLAERGKFTPDLAAHWLPELAAGTLSYEPAQGQRRTLGLRLHTAPEAGPVRSLLLIHDITHQVEVEQIKSEFLSTAAHELRTPMASILGFSELLATREFTEERRQGYLARILRQARAMMSILNELLDLQRIESRRGKDFVLAVCDLRELVREAAQDFPPPAGREPPELLLPEEPAQVRVDRSKLQQALRNLISNAYKYSPGGGAVQLHLARDDGNWRLNVIDHGIGLTPEQLARVSERFYRADTSGAIAGTGLGMSIVKEIIELHGGQLRLQSVHGAGTTVSVVLPEHEP</sequence>
<dbReference type="InterPro" id="IPR013655">
    <property type="entry name" value="PAS_fold_3"/>
</dbReference>
<dbReference type="InterPro" id="IPR042240">
    <property type="entry name" value="CHASE_sf"/>
</dbReference>
<protein>
    <recommendedName>
        <fullName evidence="3">histidine kinase</fullName>
        <ecNumber evidence="3">2.7.13.3</ecNumber>
    </recommendedName>
</protein>
<evidence type="ECO:0000256" key="1">
    <source>
        <dbReference type="ARBA" id="ARBA00000085"/>
    </source>
</evidence>
<evidence type="ECO:0000313" key="19">
    <source>
        <dbReference type="Proteomes" id="UP001495147"/>
    </source>
</evidence>
<proteinExistence type="predicted"/>
<evidence type="ECO:0000256" key="10">
    <source>
        <dbReference type="ARBA" id="ARBA00022989"/>
    </source>
</evidence>
<keyword evidence="12 13" id="KW-0472">Membrane</keyword>
<gene>
    <name evidence="18" type="ORF">ABDJ85_10670</name>
</gene>
<dbReference type="EMBL" id="JBDPZD010000002">
    <property type="protein sequence ID" value="MEO3691933.1"/>
    <property type="molecule type" value="Genomic_DNA"/>
</dbReference>
<dbReference type="NCBIfam" id="TIGR00229">
    <property type="entry name" value="sensory_box"/>
    <property type="match status" value="3"/>
</dbReference>
<evidence type="ECO:0000256" key="2">
    <source>
        <dbReference type="ARBA" id="ARBA00004141"/>
    </source>
</evidence>
<keyword evidence="6 13" id="KW-0812">Transmembrane</keyword>
<dbReference type="PANTHER" id="PTHR42878">
    <property type="entry name" value="TWO-COMPONENT HISTIDINE KINASE"/>
    <property type="match status" value="1"/>
</dbReference>
<feature type="domain" description="PAC" evidence="16">
    <location>
        <begin position="643"/>
        <end position="695"/>
    </location>
</feature>
<organism evidence="18 19">
    <name type="scientific">Roseateles paludis</name>
    <dbReference type="NCBI Taxonomy" id="3145238"/>
    <lineage>
        <taxon>Bacteria</taxon>
        <taxon>Pseudomonadati</taxon>
        <taxon>Pseudomonadota</taxon>
        <taxon>Betaproteobacteria</taxon>
        <taxon>Burkholderiales</taxon>
        <taxon>Sphaerotilaceae</taxon>
        <taxon>Roseateles</taxon>
    </lineage>
</organism>
<dbReference type="Gene3D" id="1.10.287.130">
    <property type="match status" value="1"/>
</dbReference>
<feature type="transmembrane region" description="Helical" evidence="13">
    <location>
        <begin position="81"/>
        <end position="100"/>
    </location>
</feature>
<keyword evidence="4" id="KW-0597">Phosphoprotein</keyword>
<evidence type="ECO:0000259" key="14">
    <source>
        <dbReference type="PROSITE" id="PS50109"/>
    </source>
</evidence>
<evidence type="ECO:0000256" key="5">
    <source>
        <dbReference type="ARBA" id="ARBA00022679"/>
    </source>
</evidence>
<name>A0ABV0G2H3_9BURK</name>
<keyword evidence="10 13" id="KW-1133">Transmembrane helix</keyword>
<dbReference type="CDD" id="cd00130">
    <property type="entry name" value="PAS"/>
    <property type="match status" value="2"/>
</dbReference>
<dbReference type="Pfam" id="PF00512">
    <property type="entry name" value="HisKA"/>
    <property type="match status" value="1"/>
</dbReference>
<evidence type="ECO:0000256" key="9">
    <source>
        <dbReference type="ARBA" id="ARBA00022840"/>
    </source>
</evidence>
<dbReference type="Pfam" id="PF03924">
    <property type="entry name" value="CHASE"/>
    <property type="match status" value="1"/>
</dbReference>
<dbReference type="Pfam" id="PF02518">
    <property type="entry name" value="HATPase_c"/>
    <property type="match status" value="1"/>
</dbReference>
<dbReference type="SUPFAM" id="SSF47384">
    <property type="entry name" value="Homodimeric domain of signal transducing histidine kinase"/>
    <property type="match status" value="1"/>
</dbReference>
<dbReference type="PROSITE" id="PS50112">
    <property type="entry name" value="PAS"/>
    <property type="match status" value="3"/>
</dbReference>
<dbReference type="Gene3D" id="3.30.565.10">
    <property type="entry name" value="Histidine kinase-like ATPase, C-terminal domain"/>
    <property type="match status" value="1"/>
</dbReference>
<dbReference type="InterPro" id="IPR036890">
    <property type="entry name" value="HATPase_C_sf"/>
</dbReference>
<dbReference type="Proteomes" id="UP001495147">
    <property type="component" value="Unassembled WGS sequence"/>
</dbReference>
<evidence type="ECO:0000256" key="6">
    <source>
        <dbReference type="ARBA" id="ARBA00022692"/>
    </source>
</evidence>
<dbReference type="RefSeq" id="WP_347704740.1">
    <property type="nucleotide sequence ID" value="NZ_JBDPZD010000002.1"/>
</dbReference>
<dbReference type="InterPro" id="IPR000014">
    <property type="entry name" value="PAS"/>
</dbReference>
<dbReference type="Gene3D" id="3.30.450.350">
    <property type="entry name" value="CHASE domain"/>
    <property type="match status" value="1"/>
</dbReference>
<dbReference type="InterPro" id="IPR036097">
    <property type="entry name" value="HisK_dim/P_sf"/>
</dbReference>
<dbReference type="InterPro" id="IPR003594">
    <property type="entry name" value="HATPase_dom"/>
</dbReference>
<evidence type="ECO:0000259" key="16">
    <source>
        <dbReference type="PROSITE" id="PS50113"/>
    </source>
</evidence>
<dbReference type="SMART" id="SM00387">
    <property type="entry name" value="HATPase_c"/>
    <property type="match status" value="1"/>
</dbReference>
<dbReference type="SUPFAM" id="SSF55785">
    <property type="entry name" value="PYP-like sensor domain (PAS domain)"/>
    <property type="match status" value="3"/>
</dbReference>
<evidence type="ECO:0000256" key="3">
    <source>
        <dbReference type="ARBA" id="ARBA00012438"/>
    </source>
</evidence>
<keyword evidence="19" id="KW-1185">Reference proteome</keyword>
<feature type="domain" description="PAS" evidence="15">
    <location>
        <begin position="456"/>
        <end position="497"/>
    </location>
</feature>
<evidence type="ECO:0000256" key="12">
    <source>
        <dbReference type="ARBA" id="ARBA00023136"/>
    </source>
</evidence>
<dbReference type="InterPro" id="IPR000700">
    <property type="entry name" value="PAS-assoc_C"/>
</dbReference>
<dbReference type="EC" id="2.7.13.3" evidence="3"/>
<dbReference type="InterPro" id="IPR035965">
    <property type="entry name" value="PAS-like_dom_sf"/>
</dbReference>
<comment type="subcellular location">
    <subcellularLocation>
        <location evidence="2">Membrane</location>
        <topology evidence="2">Multi-pass membrane protein</topology>
    </subcellularLocation>
</comment>
<dbReference type="InterPro" id="IPR005467">
    <property type="entry name" value="His_kinase_dom"/>
</dbReference>
<feature type="domain" description="PAS" evidence="15">
    <location>
        <begin position="696"/>
        <end position="736"/>
    </location>
</feature>
<dbReference type="Gene3D" id="3.30.450.20">
    <property type="entry name" value="PAS domain"/>
    <property type="match status" value="3"/>
</dbReference>
<evidence type="ECO:0000259" key="17">
    <source>
        <dbReference type="PROSITE" id="PS50839"/>
    </source>
</evidence>
<dbReference type="CDD" id="cd00082">
    <property type="entry name" value="HisKA"/>
    <property type="match status" value="1"/>
</dbReference>
<reference evidence="18 19" key="1">
    <citation type="submission" date="2024-05" db="EMBL/GenBank/DDBJ databases">
        <title>Roseateles sp. DJS-2-20 16S ribosomal RNA gene Genome sequencing and assembly.</title>
        <authorList>
            <person name="Woo H."/>
        </authorList>
    </citation>
    <scope>NUCLEOTIDE SEQUENCE [LARGE SCALE GENOMIC DNA]</scope>
    <source>
        <strain evidence="18 19">DJS-2-20</strain>
    </source>
</reference>
<dbReference type="Pfam" id="PF08447">
    <property type="entry name" value="PAS_3"/>
    <property type="match status" value="1"/>
</dbReference>
<keyword evidence="5" id="KW-0808">Transferase</keyword>
<evidence type="ECO:0000256" key="8">
    <source>
        <dbReference type="ARBA" id="ARBA00022777"/>
    </source>
</evidence>
<feature type="domain" description="PAC" evidence="16">
    <location>
        <begin position="514"/>
        <end position="566"/>
    </location>
</feature>
<comment type="caution">
    <text evidence="18">The sequence shown here is derived from an EMBL/GenBank/DDBJ whole genome shotgun (WGS) entry which is preliminary data.</text>
</comment>
<feature type="domain" description="Histidine kinase" evidence="14">
    <location>
        <begin position="823"/>
        <end position="1037"/>
    </location>
</feature>
<evidence type="ECO:0000256" key="13">
    <source>
        <dbReference type="SAM" id="Phobius"/>
    </source>
</evidence>
<dbReference type="InterPro" id="IPR050351">
    <property type="entry name" value="BphY/WalK/GraS-like"/>
</dbReference>